<dbReference type="InParanoid" id="B8BS82"/>
<dbReference type="KEGG" id="tps:THAPSDRAFT_21046"/>
<organism evidence="2 3">
    <name type="scientific">Thalassiosira pseudonana</name>
    <name type="common">Marine diatom</name>
    <name type="synonym">Cyclotella nana</name>
    <dbReference type="NCBI Taxonomy" id="35128"/>
    <lineage>
        <taxon>Eukaryota</taxon>
        <taxon>Sar</taxon>
        <taxon>Stramenopiles</taxon>
        <taxon>Ochrophyta</taxon>
        <taxon>Bacillariophyta</taxon>
        <taxon>Coscinodiscophyceae</taxon>
        <taxon>Thalassiosirophycidae</taxon>
        <taxon>Thalassiosirales</taxon>
        <taxon>Thalassiosiraceae</taxon>
        <taxon>Thalassiosira</taxon>
    </lineage>
</organism>
<keyword evidence="3" id="KW-1185">Reference proteome</keyword>
<evidence type="ECO:0000256" key="1">
    <source>
        <dbReference type="SAM" id="MobiDB-lite"/>
    </source>
</evidence>
<reference evidence="2 3" key="1">
    <citation type="journal article" date="2004" name="Science">
        <title>The genome of the diatom Thalassiosira pseudonana: ecology, evolution, and metabolism.</title>
        <authorList>
            <person name="Armbrust E.V."/>
            <person name="Berges J.A."/>
            <person name="Bowler C."/>
            <person name="Green B.R."/>
            <person name="Martinez D."/>
            <person name="Putnam N.H."/>
            <person name="Zhou S."/>
            <person name="Allen A.E."/>
            <person name="Apt K.E."/>
            <person name="Bechner M."/>
            <person name="Brzezinski M.A."/>
            <person name="Chaal B.K."/>
            <person name="Chiovitti A."/>
            <person name="Davis A.K."/>
            <person name="Demarest M.S."/>
            <person name="Detter J.C."/>
            <person name="Glavina T."/>
            <person name="Goodstein D."/>
            <person name="Hadi M.Z."/>
            <person name="Hellsten U."/>
            <person name="Hildebrand M."/>
            <person name="Jenkins B.D."/>
            <person name="Jurka J."/>
            <person name="Kapitonov V.V."/>
            <person name="Kroger N."/>
            <person name="Lau W.W."/>
            <person name="Lane T.W."/>
            <person name="Larimer F.W."/>
            <person name="Lippmeier J.C."/>
            <person name="Lucas S."/>
            <person name="Medina M."/>
            <person name="Montsant A."/>
            <person name="Obornik M."/>
            <person name="Parker M.S."/>
            <person name="Palenik B."/>
            <person name="Pazour G.J."/>
            <person name="Richardson P.M."/>
            <person name="Rynearson T.A."/>
            <person name="Saito M.A."/>
            <person name="Schwartz D.C."/>
            <person name="Thamatrakoln K."/>
            <person name="Valentin K."/>
            <person name="Vardi A."/>
            <person name="Wilkerson F.P."/>
            <person name="Rokhsar D.S."/>
        </authorList>
    </citation>
    <scope>NUCLEOTIDE SEQUENCE [LARGE SCALE GENOMIC DNA]</scope>
    <source>
        <strain evidence="2 3">CCMP1335</strain>
    </source>
</reference>
<proteinExistence type="predicted"/>
<dbReference type="PaxDb" id="35128-Thaps21046"/>
<reference evidence="2 3" key="2">
    <citation type="journal article" date="2008" name="Nature">
        <title>The Phaeodactylum genome reveals the evolutionary history of diatom genomes.</title>
        <authorList>
            <person name="Bowler C."/>
            <person name="Allen A.E."/>
            <person name="Badger J.H."/>
            <person name="Grimwood J."/>
            <person name="Jabbari K."/>
            <person name="Kuo A."/>
            <person name="Maheswari U."/>
            <person name="Martens C."/>
            <person name="Maumus F."/>
            <person name="Otillar R.P."/>
            <person name="Rayko E."/>
            <person name="Salamov A."/>
            <person name="Vandepoele K."/>
            <person name="Beszteri B."/>
            <person name="Gruber A."/>
            <person name="Heijde M."/>
            <person name="Katinka M."/>
            <person name="Mock T."/>
            <person name="Valentin K."/>
            <person name="Verret F."/>
            <person name="Berges J.A."/>
            <person name="Brownlee C."/>
            <person name="Cadoret J.P."/>
            <person name="Chiovitti A."/>
            <person name="Choi C.J."/>
            <person name="Coesel S."/>
            <person name="De Martino A."/>
            <person name="Detter J.C."/>
            <person name="Durkin C."/>
            <person name="Falciatore A."/>
            <person name="Fournet J."/>
            <person name="Haruta M."/>
            <person name="Huysman M.J."/>
            <person name="Jenkins B.D."/>
            <person name="Jiroutova K."/>
            <person name="Jorgensen R.E."/>
            <person name="Joubert Y."/>
            <person name="Kaplan A."/>
            <person name="Kroger N."/>
            <person name="Kroth P.G."/>
            <person name="La Roche J."/>
            <person name="Lindquist E."/>
            <person name="Lommer M."/>
            <person name="Martin-Jezequel V."/>
            <person name="Lopez P.J."/>
            <person name="Lucas S."/>
            <person name="Mangogna M."/>
            <person name="McGinnis K."/>
            <person name="Medlin L.K."/>
            <person name="Montsant A."/>
            <person name="Oudot-Le Secq M.P."/>
            <person name="Napoli C."/>
            <person name="Obornik M."/>
            <person name="Parker M.S."/>
            <person name="Petit J.L."/>
            <person name="Porcel B.M."/>
            <person name="Poulsen N."/>
            <person name="Robison M."/>
            <person name="Rychlewski L."/>
            <person name="Rynearson T.A."/>
            <person name="Schmutz J."/>
            <person name="Shapiro H."/>
            <person name="Siaut M."/>
            <person name="Stanley M."/>
            <person name="Sussman M.R."/>
            <person name="Taylor A.R."/>
            <person name="Vardi A."/>
            <person name="von Dassow P."/>
            <person name="Vyverman W."/>
            <person name="Willis A."/>
            <person name="Wyrwicz L.S."/>
            <person name="Rokhsar D.S."/>
            <person name="Weissenbach J."/>
            <person name="Armbrust E.V."/>
            <person name="Green B.R."/>
            <person name="Van de Peer Y."/>
            <person name="Grigoriev I.V."/>
        </authorList>
    </citation>
    <scope>NUCLEOTIDE SEQUENCE [LARGE SCALE GENOMIC DNA]</scope>
    <source>
        <strain evidence="2 3">CCMP1335</strain>
    </source>
</reference>
<gene>
    <name evidence="2" type="ORF">THAPSDRAFT_21046</name>
</gene>
<dbReference type="RefSeq" id="XP_002286441.1">
    <property type="nucleotide sequence ID" value="XM_002286405.1"/>
</dbReference>
<dbReference type="GeneID" id="7452530"/>
<dbReference type="Proteomes" id="UP000001449">
    <property type="component" value="Chromosome 1"/>
</dbReference>
<dbReference type="AlphaFoldDB" id="B8BS82"/>
<accession>B8BS82</accession>
<evidence type="ECO:0000313" key="3">
    <source>
        <dbReference type="Proteomes" id="UP000001449"/>
    </source>
</evidence>
<dbReference type="EMBL" id="CM000638">
    <property type="protein sequence ID" value="EED96082.1"/>
    <property type="molecule type" value="Genomic_DNA"/>
</dbReference>
<feature type="region of interest" description="Disordered" evidence="1">
    <location>
        <begin position="246"/>
        <end position="272"/>
    </location>
</feature>
<dbReference type="HOGENOM" id="CLU_412532_0_0_1"/>
<evidence type="ECO:0000313" key="2">
    <source>
        <dbReference type="EMBL" id="EED96082.1"/>
    </source>
</evidence>
<dbReference type="eggNOG" id="ENOG502SYDA">
    <property type="taxonomic scope" value="Eukaryota"/>
</dbReference>
<protein>
    <submittedName>
        <fullName evidence="2">Uncharacterized protein</fullName>
    </submittedName>
</protein>
<sequence length="666" mass="72313">MASLLLRRCRPLTSSVASTGHAPRFISACYSTFSDEYQRVSGSVVSPVLWVNASPTSHLKVAKAPQSTHHQVLSTTNHSFSSLAHHDDDDDECHYNDGPLLPTKHSRNLPPPVCPPSHLSAELSSILDAPVGSLITYEKSPNTKELKSVQDEINDAYYASDGVVQHVEYILRGLNAQVSSESFVARSLERGSMMTALNDEEEREGGNGSSAMSRQDCFHSMLAILDRMEAEGDAYVELRKRVRSQLSVGDDSDGSSSDSSSSDDEDNTDESSFNKWTQDIEQRMNKAGLRISNQNNNNGATMGKTKNEESIEMNQEDYQFGAPPGITVHMFDLVLDAMACLCKEQYSQGKTGSDEVDLIEVLGVHSPPPPAVAKEILDKVLNLHWMDGGDIGLGHAGDEVDGVAQGIGTGAGTGSGSLASHSSLINNIDIRTCPTPMTFNAVLRIAAEFDPKMHASMVDHAQVLSGTGNTKKANTSEESLKREQERLRDITIDAAFSTYSRMKYCSALTLRSLKHSTKNATSRSALKKQAKMLAMGVNPDYKDNSIVSGRNSATYTYLLQTVVKCVPPSLSRGNIAFGLYYKACVQEGVMDEQLVKAMMSVGGYNGADLEDAAAESSPSIANGPIFDAFLQKEVGGGVASALEKGRSLRQDRNYKLRRHAEWDDAY</sequence>
<name>B8BS82_THAPS</name>